<keyword evidence="6" id="KW-1185">Reference proteome</keyword>
<dbReference type="Pfam" id="PF00702">
    <property type="entry name" value="Hydrolase"/>
    <property type="match status" value="1"/>
</dbReference>
<evidence type="ECO:0000256" key="1">
    <source>
        <dbReference type="ARBA" id="ARBA00001946"/>
    </source>
</evidence>
<evidence type="ECO:0000256" key="2">
    <source>
        <dbReference type="ARBA" id="ARBA00022723"/>
    </source>
</evidence>
<dbReference type="EC" id="3.1.3.-" evidence="5"/>
<dbReference type="GO" id="GO:0016787">
    <property type="term" value="F:hydrolase activity"/>
    <property type="evidence" value="ECO:0007669"/>
    <property type="project" value="UniProtKB-KW"/>
</dbReference>
<evidence type="ECO:0000313" key="5">
    <source>
        <dbReference type="EMBL" id="MFC6334557.1"/>
    </source>
</evidence>
<evidence type="ECO:0000256" key="4">
    <source>
        <dbReference type="ARBA" id="ARBA00022842"/>
    </source>
</evidence>
<evidence type="ECO:0000313" key="6">
    <source>
        <dbReference type="Proteomes" id="UP001596233"/>
    </source>
</evidence>
<dbReference type="EMBL" id="JBHSTE010000006">
    <property type="protein sequence ID" value="MFC6334557.1"/>
    <property type="molecule type" value="Genomic_DNA"/>
</dbReference>
<name>A0ABW1V757_9BACL</name>
<organism evidence="5 6">
    <name type="scientific">Paenibacillus septentrionalis</name>
    <dbReference type="NCBI Taxonomy" id="429342"/>
    <lineage>
        <taxon>Bacteria</taxon>
        <taxon>Bacillati</taxon>
        <taxon>Bacillota</taxon>
        <taxon>Bacilli</taxon>
        <taxon>Bacillales</taxon>
        <taxon>Paenibacillaceae</taxon>
        <taxon>Paenibacillus</taxon>
    </lineage>
</organism>
<dbReference type="RefSeq" id="WP_379237202.1">
    <property type="nucleotide sequence ID" value="NZ_JBHSTE010000006.1"/>
</dbReference>
<dbReference type="Proteomes" id="UP001596233">
    <property type="component" value="Unassembled WGS sequence"/>
</dbReference>
<dbReference type="NCBIfam" id="TIGR01549">
    <property type="entry name" value="HAD-SF-IA-v1"/>
    <property type="match status" value="1"/>
</dbReference>
<reference evidence="6" key="1">
    <citation type="journal article" date="2019" name="Int. J. Syst. Evol. Microbiol.">
        <title>The Global Catalogue of Microorganisms (GCM) 10K type strain sequencing project: providing services to taxonomists for standard genome sequencing and annotation.</title>
        <authorList>
            <consortium name="The Broad Institute Genomics Platform"/>
            <consortium name="The Broad Institute Genome Sequencing Center for Infectious Disease"/>
            <person name="Wu L."/>
            <person name="Ma J."/>
        </authorList>
    </citation>
    <scope>NUCLEOTIDE SEQUENCE [LARGE SCALE GENOMIC DNA]</scope>
    <source>
        <strain evidence="6">PCU 280</strain>
    </source>
</reference>
<proteinExistence type="predicted"/>
<dbReference type="InterPro" id="IPR036412">
    <property type="entry name" value="HAD-like_sf"/>
</dbReference>
<dbReference type="PANTHER" id="PTHR46470">
    <property type="entry name" value="N-ACYLNEURAMINATE-9-PHOSPHATASE"/>
    <property type="match status" value="1"/>
</dbReference>
<sequence length="235" mass="27121">MKKAIFFDVDDTLYDHLIPFRTAVQPWTEQLHAFPYEQAYQRMRFYSDMLSLELGGAGQMEEGDSTNLMRRKRFQLALKEFSIELTEQEAERVQQAYLACQFNIVCYEGAKELLIELQEQGHEVGLLTNGAEAHQWKKIQALGMDKIIPKQRIFISGVYGMDKPDPGIFQLINRETGIAAKQSIYVGDSWRNDVVGANQAGWQVVWFNCRGMKREAGMSLLGEAKNYEELRQYFI</sequence>
<dbReference type="SFLD" id="SFLDS00003">
    <property type="entry name" value="Haloacid_Dehalogenase"/>
    <property type="match status" value="1"/>
</dbReference>
<dbReference type="NCBIfam" id="TIGR01662">
    <property type="entry name" value="HAD-SF-IIIA"/>
    <property type="match status" value="1"/>
</dbReference>
<dbReference type="Gene3D" id="3.40.50.1000">
    <property type="entry name" value="HAD superfamily/HAD-like"/>
    <property type="match status" value="1"/>
</dbReference>
<gene>
    <name evidence="5" type="ORF">ACFP56_18160</name>
</gene>
<keyword evidence="4" id="KW-0460">Magnesium</keyword>
<dbReference type="InterPro" id="IPR006439">
    <property type="entry name" value="HAD-SF_hydro_IA"/>
</dbReference>
<dbReference type="SFLD" id="SFLDG01129">
    <property type="entry name" value="C1.5:_HAD__Beta-PGM__Phosphata"/>
    <property type="match status" value="1"/>
</dbReference>
<dbReference type="InterPro" id="IPR023214">
    <property type="entry name" value="HAD_sf"/>
</dbReference>
<dbReference type="SUPFAM" id="SSF56784">
    <property type="entry name" value="HAD-like"/>
    <property type="match status" value="1"/>
</dbReference>
<dbReference type="Gene3D" id="1.20.120.710">
    <property type="entry name" value="Haloacid dehalogenase hydrolase-like domain"/>
    <property type="match status" value="1"/>
</dbReference>
<comment type="caution">
    <text evidence="5">The sequence shown here is derived from an EMBL/GenBank/DDBJ whole genome shotgun (WGS) entry which is preliminary data.</text>
</comment>
<dbReference type="PANTHER" id="PTHR46470:SF2">
    <property type="entry name" value="GLYCERALDEHYDE 3-PHOSPHATE PHOSPHATASE"/>
    <property type="match status" value="1"/>
</dbReference>
<dbReference type="InterPro" id="IPR051400">
    <property type="entry name" value="HAD-like_hydrolase"/>
</dbReference>
<dbReference type="InterPro" id="IPR006549">
    <property type="entry name" value="HAD-SF_hydro_IIIA"/>
</dbReference>
<keyword evidence="2" id="KW-0479">Metal-binding</keyword>
<keyword evidence="3 5" id="KW-0378">Hydrolase</keyword>
<comment type="cofactor">
    <cofactor evidence="1">
        <name>Mg(2+)</name>
        <dbReference type="ChEBI" id="CHEBI:18420"/>
    </cofactor>
</comment>
<evidence type="ECO:0000256" key="3">
    <source>
        <dbReference type="ARBA" id="ARBA00022801"/>
    </source>
</evidence>
<accession>A0ABW1V757</accession>
<protein>
    <submittedName>
        <fullName evidence="5">HAD family hydrolase</fullName>
        <ecNumber evidence="5">3.1.3.-</ecNumber>
    </submittedName>
</protein>